<dbReference type="OrthoDB" id="634154at2759"/>
<protein>
    <recommendedName>
        <fullName evidence="3">Early nodulin-93-like</fullName>
    </recommendedName>
</protein>
<gene>
    <name evidence="1" type="ORF">ZIOFF_041512</name>
</gene>
<evidence type="ECO:0008006" key="3">
    <source>
        <dbReference type="Google" id="ProtNLM"/>
    </source>
</evidence>
<organism evidence="1 2">
    <name type="scientific">Zingiber officinale</name>
    <name type="common">Ginger</name>
    <name type="synonym">Amomum zingiber</name>
    <dbReference type="NCBI Taxonomy" id="94328"/>
    <lineage>
        <taxon>Eukaryota</taxon>
        <taxon>Viridiplantae</taxon>
        <taxon>Streptophyta</taxon>
        <taxon>Embryophyta</taxon>
        <taxon>Tracheophyta</taxon>
        <taxon>Spermatophyta</taxon>
        <taxon>Magnoliopsida</taxon>
        <taxon>Liliopsida</taxon>
        <taxon>Zingiberales</taxon>
        <taxon>Zingiberaceae</taxon>
        <taxon>Zingiber</taxon>
    </lineage>
</organism>
<evidence type="ECO:0000313" key="2">
    <source>
        <dbReference type="Proteomes" id="UP000734854"/>
    </source>
</evidence>
<evidence type="ECO:0000313" key="1">
    <source>
        <dbReference type="EMBL" id="KAG6501629.1"/>
    </source>
</evidence>
<dbReference type="PANTHER" id="PTHR33605">
    <property type="entry name" value="EARLY NODULIN-93"/>
    <property type="match status" value="1"/>
</dbReference>
<dbReference type="Proteomes" id="UP000734854">
    <property type="component" value="Unassembled WGS sequence"/>
</dbReference>
<dbReference type="EMBL" id="JACMSC010000011">
    <property type="protein sequence ID" value="KAG6501629.1"/>
    <property type="molecule type" value="Genomic_DNA"/>
</dbReference>
<name>A0A8J5GBK2_ZINOF</name>
<dbReference type="Pfam" id="PF03386">
    <property type="entry name" value="ENOD93"/>
    <property type="match status" value="1"/>
</dbReference>
<dbReference type="AlphaFoldDB" id="A0A8J5GBK2"/>
<reference evidence="1 2" key="1">
    <citation type="submission" date="2020-08" db="EMBL/GenBank/DDBJ databases">
        <title>Plant Genome Project.</title>
        <authorList>
            <person name="Zhang R.-G."/>
        </authorList>
    </citation>
    <scope>NUCLEOTIDE SEQUENCE [LARGE SCALE GENOMIC DNA]</scope>
    <source>
        <tissue evidence="1">Rhizome</tissue>
    </source>
</reference>
<sequence>MNPVIASPNEEKISNSKSTVREAVYAGLKTAALTGSIAAVPTLVGCRVIPWAKRNLKYNAQALIITAASISGFIITADKIILHSARGNTIGKYDKSE</sequence>
<dbReference type="InterPro" id="IPR005050">
    <property type="entry name" value="Enod93"/>
</dbReference>
<dbReference type="PANTHER" id="PTHR33605:SF3">
    <property type="entry name" value="EARLY NODULIN-LIKE PROTEIN"/>
    <property type="match status" value="1"/>
</dbReference>
<comment type="caution">
    <text evidence="1">The sequence shown here is derived from an EMBL/GenBank/DDBJ whole genome shotgun (WGS) entry which is preliminary data.</text>
</comment>
<keyword evidence="2" id="KW-1185">Reference proteome</keyword>
<proteinExistence type="predicted"/>
<accession>A0A8J5GBK2</accession>